<dbReference type="Proteomes" id="UP000321261">
    <property type="component" value="Unassembled WGS sequence"/>
</dbReference>
<dbReference type="GO" id="GO:0097351">
    <property type="term" value="F:toxin sequestering activity"/>
    <property type="evidence" value="ECO:0007669"/>
    <property type="project" value="TreeGrafter"/>
</dbReference>
<organism evidence="4 5">
    <name type="scientific">Pseudonocardia hierapolitana</name>
    <dbReference type="NCBI Taxonomy" id="1128676"/>
    <lineage>
        <taxon>Bacteria</taxon>
        <taxon>Bacillati</taxon>
        <taxon>Actinomycetota</taxon>
        <taxon>Actinomycetes</taxon>
        <taxon>Pseudonocardiales</taxon>
        <taxon>Pseudonocardiaceae</taxon>
        <taxon>Pseudonocardia</taxon>
    </lineage>
</organism>
<gene>
    <name evidence="4" type="ORF">FHX44_112322</name>
</gene>
<dbReference type="SUPFAM" id="SSF143120">
    <property type="entry name" value="YefM-like"/>
    <property type="match status" value="1"/>
</dbReference>
<dbReference type="Pfam" id="PF02604">
    <property type="entry name" value="PhdYeFM_antitox"/>
    <property type="match status" value="1"/>
</dbReference>
<accession>A0A561SNJ7</accession>
<dbReference type="PANTHER" id="PTHR35377">
    <property type="entry name" value="ANTITOXIN VAPB49-RELATED-RELATED"/>
    <property type="match status" value="1"/>
</dbReference>
<dbReference type="InterPro" id="IPR036165">
    <property type="entry name" value="YefM-like_sf"/>
</dbReference>
<evidence type="ECO:0000313" key="5">
    <source>
        <dbReference type="Proteomes" id="UP000321261"/>
    </source>
</evidence>
<dbReference type="PANTHER" id="PTHR35377:SF5">
    <property type="entry name" value="ANTITOXIN VAPB46"/>
    <property type="match status" value="1"/>
</dbReference>
<evidence type="ECO:0000256" key="1">
    <source>
        <dbReference type="ARBA" id="ARBA00009981"/>
    </source>
</evidence>
<comment type="similarity">
    <text evidence="1 2">Belongs to the phD/YefM antitoxin family.</text>
</comment>
<dbReference type="AlphaFoldDB" id="A0A561SNJ7"/>
<dbReference type="EMBL" id="VIWU01000001">
    <property type="protein sequence ID" value="TWF76432.1"/>
    <property type="molecule type" value="Genomic_DNA"/>
</dbReference>
<sequence length="90" mass="9713">MGQVPVRELNQDTAGVLARVENGETVEITRHGRVIARIVSAGVGELDDWVAQGRVVPATVAGPIPVPVHRAEPGSDAGQLLRDLRDEERW</sequence>
<dbReference type="InterPro" id="IPR006442">
    <property type="entry name" value="Antitoxin_Phd/YefM"/>
</dbReference>
<protein>
    <recommendedName>
        <fullName evidence="2">Antitoxin</fullName>
    </recommendedName>
</protein>
<dbReference type="Gene3D" id="3.40.1620.10">
    <property type="entry name" value="YefM-like domain"/>
    <property type="match status" value="1"/>
</dbReference>
<reference evidence="4 5" key="1">
    <citation type="submission" date="2019-06" db="EMBL/GenBank/DDBJ databases">
        <title>Sequencing the genomes of 1000 actinobacteria strains.</title>
        <authorList>
            <person name="Klenk H.-P."/>
        </authorList>
    </citation>
    <scope>NUCLEOTIDE SEQUENCE [LARGE SCALE GENOMIC DNA]</scope>
    <source>
        <strain evidence="4 5">DSM 45671</strain>
    </source>
</reference>
<feature type="region of interest" description="Disordered" evidence="3">
    <location>
        <begin position="67"/>
        <end position="90"/>
    </location>
</feature>
<dbReference type="RefSeq" id="WP_147255631.1">
    <property type="nucleotide sequence ID" value="NZ_VIWU01000001.1"/>
</dbReference>
<proteinExistence type="inferred from homology"/>
<evidence type="ECO:0000256" key="3">
    <source>
        <dbReference type="SAM" id="MobiDB-lite"/>
    </source>
</evidence>
<dbReference type="InterPro" id="IPR051416">
    <property type="entry name" value="phD-YefM_TA_antitoxins"/>
</dbReference>
<evidence type="ECO:0000313" key="4">
    <source>
        <dbReference type="EMBL" id="TWF76432.1"/>
    </source>
</evidence>
<evidence type="ECO:0000256" key="2">
    <source>
        <dbReference type="RuleBase" id="RU362080"/>
    </source>
</evidence>
<dbReference type="OrthoDB" id="557859at2"/>
<name>A0A561SNJ7_9PSEU</name>
<keyword evidence="5" id="KW-1185">Reference proteome</keyword>
<comment type="function">
    <text evidence="2">Antitoxin component of a type II toxin-antitoxin (TA) system.</text>
</comment>
<comment type="caution">
    <text evidence="4">The sequence shown here is derived from an EMBL/GenBank/DDBJ whole genome shotgun (WGS) entry which is preliminary data.</text>
</comment>
<dbReference type="NCBIfam" id="TIGR01552">
    <property type="entry name" value="phd_fam"/>
    <property type="match status" value="1"/>
</dbReference>